<dbReference type="PRINTS" id="PR00437">
    <property type="entry name" value="SMALLCYTKCXC"/>
</dbReference>
<dbReference type="InterPro" id="IPR036048">
    <property type="entry name" value="Interleukin_8-like_sf"/>
</dbReference>
<dbReference type="AlphaFoldDB" id="A0A672ZQK0"/>
<dbReference type="OrthoDB" id="8872899at2759"/>
<feature type="domain" description="Chemokine interleukin-8-like" evidence="3">
    <location>
        <begin position="27"/>
        <end position="88"/>
    </location>
</feature>
<keyword evidence="5" id="KW-1185">Reference proteome</keyword>
<dbReference type="SMART" id="SM00199">
    <property type="entry name" value="SCY"/>
    <property type="match status" value="1"/>
</dbReference>
<proteinExistence type="predicted"/>
<evidence type="ECO:0000259" key="3">
    <source>
        <dbReference type="SMART" id="SM00199"/>
    </source>
</evidence>
<dbReference type="PRINTS" id="PR00436">
    <property type="entry name" value="INTERLEUKIN8"/>
</dbReference>
<dbReference type="Ensembl" id="ENSSORT00005019217.1">
    <property type="protein sequence ID" value="ENSSORP00005018668.1"/>
    <property type="gene ID" value="ENSSORG00005009204.1"/>
</dbReference>
<keyword evidence="1" id="KW-0202">Cytokine</keyword>
<evidence type="ECO:0000313" key="5">
    <source>
        <dbReference type="Proteomes" id="UP000472271"/>
    </source>
</evidence>
<dbReference type="Gene3D" id="2.40.50.40">
    <property type="match status" value="1"/>
</dbReference>
<accession>A0A672ZQK0</accession>
<dbReference type="GO" id="GO:0008009">
    <property type="term" value="F:chemokine activity"/>
    <property type="evidence" value="ECO:0007669"/>
    <property type="project" value="InterPro"/>
</dbReference>
<evidence type="ECO:0000313" key="4">
    <source>
        <dbReference type="Ensembl" id="ENSSORP00005018668.1"/>
    </source>
</evidence>
<feature type="signal peptide" evidence="2">
    <location>
        <begin position="1"/>
        <end position="21"/>
    </location>
</feature>
<dbReference type="InterPro" id="IPR001811">
    <property type="entry name" value="Chemokine_IL8-like_dom"/>
</dbReference>
<dbReference type="InterPro" id="IPR001089">
    <property type="entry name" value="Chemokine_CXC"/>
</dbReference>
<feature type="chain" id="PRO_5044627697" evidence="2">
    <location>
        <begin position="22"/>
        <end position="108"/>
    </location>
</feature>
<sequence>MSSIMKVFLLFAAVMFCISEAKFDDKGQNCLCRSTRDKLSTRNKVKDIQIYPKTVFCDNVEIVVTDQNGLRFCLNPNVEVVKKLIARIMSARRSRTTAATPTSSSSAQ</sequence>
<protein>
    <submittedName>
        <fullName evidence="4">Interleukin-8-like</fullName>
    </submittedName>
</protein>
<dbReference type="PANTHER" id="PTHR12015:SF198">
    <property type="entry name" value="PLATELET BASIC PROTEIN"/>
    <property type="match status" value="1"/>
</dbReference>
<name>A0A672ZQK0_9TELE</name>
<reference evidence="4" key="1">
    <citation type="submission" date="2019-06" db="EMBL/GenBank/DDBJ databases">
        <authorList>
            <consortium name="Wellcome Sanger Institute Data Sharing"/>
        </authorList>
    </citation>
    <scope>NUCLEOTIDE SEQUENCE [LARGE SCALE GENOMIC DNA]</scope>
</reference>
<dbReference type="Pfam" id="PF00048">
    <property type="entry name" value="IL8"/>
    <property type="match status" value="1"/>
</dbReference>
<keyword evidence="2" id="KW-0732">Signal</keyword>
<dbReference type="Proteomes" id="UP000472271">
    <property type="component" value="Chromosome 10"/>
</dbReference>
<reference evidence="4" key="2">
    <citation type="submission" date="2025-05" db="UniProtKB">
        <authorList>
            <consortium name="Ensembl"/>
        </authorList>
    </citation>
    <scope>IDENTIFICATION</scope>
</reference>
<gene>
    <name evidence="4" type="primary">LOC115427222</name>
</gene>
<evidence type="ECO:0000256" key="2">
    <source>
        <dbReference type="SAM" id="SignalP"/>
    </source>
</evidence>
<evidence type="ECO:0000256" key="1">
    <source>
        <dbReference type="ARBA" id="ARBA00022514"/>
    </source>
</evidence>
<dbReference type="Ensembl" id="ENSSORT00005019224.1">
    <property type="protein sequence ID" value="ENSSORP00005018675.1"/>
    <property type="gene ID" value="ENSSORG00005009204.1"/>
</dbReference>
<dbReference type="SUPFAM" id="SSF54117">
    <property type="entry name" value="Interleukin 8-like chemokines"/>
    <property type="match status" value="1"/>
</dbReference>
<dbReference type="GO" id="GO:0005615">
    <property type="term" value="C:extracellular space"/>
    <property type="evidence" value="ECO:0007669"/>
    <property type="project" value="UniProtKB-KW"/>
</dbReference>
<organism evidence="4 5">
    <name type="scientific">Sphaeramia orbicularis</name>
    <name type="common">orbiculate cardinalfish</name>
    <dbReference type="NCBI Taxonomy" id="375764"/>
    <lineage>
        <taxon>Eukaryota</taxon>
        <taxon>Metazoa</taxon>
        <taxon>Chordata</taxon>
        <taxon>Craniata</taxon>
        <taxon>Vertebrata</taxon>
        <taxon>Euteleostomi</taxon>
        <taxon>Actinopterygii</taxon>
        <taxon>Neopterygii</taxon>
        <taxon>Teleostei</taxon>
        <taxon>Neoteleostei</taxon>
        <taxon>Acanthomorphata</taxon>
        <taxon>Gobiaria</taxon>
        <taxon>Kurtiformes</taxon>
        <taxon>Apogonoidei</taxon>
        <taxon>Apogonidae</taxon>
        <taxon>Apogoninae</taxon>
        <taxon>Sphaeramia</taxon>
    </lineage>
</organism>
<dbReference type="PANTHER" id="PTHR12015">
    <property type="entry name" value="SMALL INDUCIBLE CYTOKINE A"/>
    <property type="match status" value="1"/>
</dbReference>
<dbReference type="RefSeq" id="XP_030001572.1">
    <property type="nucleotide sequence ID" value="XM_030145712.1"/>
</dbReference>
<dbReference type="GeneID" id="115427222"/>
<dbReference type="GO" id="GO:0006955">
    <property type="term" value="P:immune response"/>
    <property type="evidence" value="ECO:0007669"/>
    <property type="project" value="InterPro"/>
</dbReference>
<dbReference type="InterPro" id="IPR039809">
    <property type="entry name" value="Chemokine_b/g/d"/>
</dbReference>